<sequence>MNPPETPAGKGKNHQKPPFRRAIDDSKPFLHDSLSRSDPTETEEAVLRPPTIVIPSKTSMELGGGR</sequence>
<comment type="caution">
    <text evidence="1">The sequence shown here is derived from an EMBL/GenBank/DDBJ whole genome shotgun (WGS) entry which is preliminary data.</text>
</comment>
<accession>A0ACB9RQC8</accession>
<dbReference type="EMBL" id="CM042882">
    <property type="protein sequence ID" value="KAI4381270.1"/>
    <property type="molecule type" value="Genomic_DNA"/>
</dbReference>
<dbReference type="Proteomes" id="UP001057402">
    <property type="component" value="Chromosome 3"/>
</dbReference>
<evidence type="ECO:0000313" key="2">
    <source>
        <dbReference type="Proteomes" id="UP001057402"/>
    </source>
</evidence>
<name>A0ACB9RQC8_9MYRT</name>
<gene>
    <name evidence="1" type="ORF">MLD38_007359</name>
</gene>
<evidence type="ECO:0000313" key="1">
    <source>
        <dbReference type="EMBL" id="KAI4381270.1"/>
    </source>
</evidence>
<protein>
    <submittedName>
        <fullName evidence="1">Uncharacterized protein</fullName>
    </submittedName>
</protein>
<proteinExistence type="predicted"/>
<keyword evidence="2" id="KW-1185">Reference proteome</keyword>
<reference evidence="2" key="1">
    <citation type="journal article" date="2023" name="Front. Plant Sci.">
        <title>Chromosomal-level genome assembly of Melastoma candidum provides insights into trichome evolution.</title>
        <authorList>
            <person name="Zhong Y."/>
            <person name="Wu W."/>
            <person name="Sun C."/>
            <person name="Zou P."/>
            <person name="Liu Y."/>
            <person name="Dai S."/>
            <person name="Zhou R."/>
        </authorList>
    </citation>
    <scope>NUCLEOTIDE SEQUENCE [LARGE SCALE GENOMIC DNA]</scope>
</reference>
<organism evidence="1 2">
    <name type="scientific">Melastoma candidum</name>
    <dbReference type="NCBI Taxonomy" id="119954"/>
    <lineage>
        <taxon>Eukaryota</taxon>
        <taxon>Viridiplantae</taxon>
        <taxon>Streptophyta</taxon>
        <taxon>Embryophyta</taxon>
        <taxon>Tracheophyta</taxon>
        <taxon>Spermatophyta</taxon>
        <taxon>Magnoliopsida</taxon>
        <taxon>eudicotyledons</taxon>
        <taxon>Gunneridae</taxon>
        <taxon>Pentapetalae</taxon>
        <taxon>rosids</taxon>
        <taxon>malvids</taxon>
        <taxon>Myrtales</taxon>
        <taxon>Melastomataceae</taxon>
        <taxon>Melastomatoideae</taxon>
        <taxon>Melastomateae</taxon>
        <taxon>Melastoma</taxon>
    </lineage>
</organism>